<comment type="caution">
    <text evidence="1">The sequence shown here is derived from an EMBL/GenBank/DDBJ whole genome shotgun (WGS) entry which is preliminary data.</text>
</comment>
<evidence type="ECO:0000313" key="1">
    <source>
        <dbReference type="EMBL" id="GAA0907085.1"/>
    </source>
</evidence>
<dbReference type="EMBL" id="BAAAHG010000006">
    <property type="protein sequence ID" value="GAA0907085.1"/>
    <property type="molecule type" value="Genomic_DNA"/>
</dbReference>
<organism evidence="1 2">
    <name type="scientific">Streptomyces thermoalcalitolerans</name>
    <dbReference type="NCBI Taxonomy" id="65605"/>
    <lineage>
        <taxon>Bacteria</taxon>
        <taxon>Bacillati</taxon>
        <taxon>Actinomycetota</taxon>
        <taxon>Actinomycetes</taxon>
        <taxon>Kitasatosporales</taxon>
        <taxon>Streptomycetaceae</taxon>
        <taxon>Streptomyces</taxon>
    </lineage>
</organism>
<gene>
    <name evidence="1" type="ORF">GCM10009549_12730</name>
</gene>
<sequence>MWRFRYDEDGFVVAESDSYGETVCRAVSDFFDDVRSLHSTERLLAEWDEIKRNYPQDPTGVAFNATSAELTGDGR</sequence>
<evidence type="ECO:0000313" key="2">
    <source>
        <dbReference type="Proteomes" id="UP001501005"/>
    </source>
</evidence>
<protein>
    <submittedName>
        <fullName evidence="1">Uncharacterized protein</fullName>
    </submittedName>
</protein>
<keyword evidence="2" id="KW-1185">Reference proteome</keyword>
<proteinExistence type="predicted"/>
<reference evidence="2" key="1">
    <citation type="journal article" date="2019" name="Int. J. Syst. Evol. Microbiol.">
        <title>The Global Catalogue of Microorganisms (GCM) 10K type strain sequencing project: providing services to taxonomists for standard genome sequencing and annotation.</title>
        <authorList>
            <consortium name="The Broad Institute Genomics Platform"/>
            <consortium name="The Broad Institute Genome Sequencing Center for Infectious Disease"/>
            <person name="Wu L."/>
            <person name="Ma J."/>
        </authorList>
    </citation>
    <scope>NUCLEOTIDE SEQUENCE [LARGE SCALE GENOMIC DNA]</scope>
    <source>
        <strain evidence="2">JCM 10673</strain>
    </source>
</reference>
<accession>A0ABP3YUV0</accession>
<name>A0ABP3YUV0_9ACTN</name>
<dbReference type="Proteomes" id="UP001501005">
    <property type="component" value="Unassembled WGS sequence"/>
</dbReference>
<dbReference type="RefSeq" id="WP_344047693.1">
    <property type="nucleotide sequence ID" value="NZ_BAAAHG010000006.1"/>
</dbReference>